<evidence type="ECO:0000259" key="10">
    <source>
        <dbReference type="Pfam" id="PF00962"/>
    </source>
</evidence>
<sequence length="575" mass="65926">MATDDEWQLMEGIPQFKDPFIQKYLKGRDELIEEEHKLRHDAHFRKSMSTAATEACRIVSAIRRRELKEVWTKETEKKLAEHSDETLYPGMMFHLARERMEKTDLWKIVQKMPKGSLLHAHLEAMINLDLLCDLILSLPNLYVSFSTPLVSAEDWETSPLSFRYFSAPPEPSGASNFPWEAGYTPSSFAPVSQMASAFPNGGVERFRAWFKSRCTLANDASSHHRGVDDIWVQFMRTFQVVDSIVYYEPVFRACMQQMLKELNDDGIRYVEFRLVFDFLYRRDQHDEYESDYEGLFQAFYEEIENFKSSPAGKGFYGARMIWTTVRAFSNLTIVGNMKHCIAVKQKFPELIAGYDVVGQEEKGRSLKNLVPVLFWFRKKCVEAGVDIPFFFHAGEWVGDGDETDHNLYDAILLGTRRIGHALTLHKHPLLIDLVKAKKILIECCPISNEVLRLTSSIMTHPLPALLARGVPVALCNDDPTLLGYGKNGLTHDFCQVLNGLENVGLAGLASMAENSIRWSCFEDQSSSEWLRNIRSGIMGADAKAVRLKEWYIEFEIFCRWVLLEFGSEAVEDEEK</sequence>
<dbReference type="OrthoDB" id="7202371at2759"/>
<dbReference type="Gene3D" id="3.20.20.140">
    <property type="entry name" value="Metal-dependent hydrolases"/>
    <property type="match status" value="1"/>
</dbReference>
<dbReference type="EC" id="3.5.4.4" evidence="4"/>
<dbReference type="HOGENOM" id="CLU_022829_2_1_1"/>
<dbReference type="Pfam" id="PF00962">
    <property type="entry name" value="A_deaminase"/>
    <property type="match status" value="1"/>
</dbReference>
<keyword evidence="8" id="KW-0378">Hydrolase</keyword>
<dbReference type="InterPro" id="IPR001365">
    <property type="entry name" value="A_deaminase_dom"/>
</dbReference>
<dbReference type="EMBL" id="KN294004">
    <property type="protein sequence ID" value="EEH33923.2"/>
    <property type="molecule type" value="Genomic_DNA"/>
</dbReference>
<keyword evidence="12" id="KW-1185">Reference proteome</keyword>
<comment type="catalytic activity">
    <reaction evidence="9">
        <text>adenosine + H2O + H(+) = inosine + NH4(+)</text>
        <dbReference type="Rhea" id="RHEA:24408"/>
        <dbReference type="ChEBI" id="CHEBI:15377"/>
        <dbReference type="ChEBI" id="CHEBI:15378"/>
        <dbReference type="ChEBI" id="CHEBI:16335"/>
        <dbReference type="ChEBI" id="CHEBI:17596"/>
        <dbReference type="ChEBI" id="CHEBI:28938"/>
        <dbReference type="EC" id="3.5.4.4"/>
    </reaction>
</comment>
<dbReference type="GO" id="GO:0046872">
    <property type="term" value="F:metal ion binding"/>
    <property type="evidence" value="ECO:0007669"/>
    <property type="project" value="UniProtKB-KW"/>
</dbReference>
<dbReference type="eggNOG" id="KOG1097">
    <property type="taxonomic scope" value="Eukaryota"/>
</dbReference>
<evidence type="ECO:0000313" key="12">
    <source>
        <dbReference type="Proteomes" id="UP000002059"/>
    </source>
</evidence>
<keyword evidence="7" id="KW-0732">Signal</keyword>
<evidence type="ECO:0000256" key="5">
    <source>
        <dbReference type="ARBA" id="ARBA00022525"/>
    </source>
</evidence>
<keyword evidence="6" id="KW-0479">Metal-binding</keyword>
<dbReference type="VEuPathDB" id="FungiDB:PAAG_04972"/>
<dbReference type="GO" id="GO:0046103">
    <property type="term" value="P:inosine biosynthetic process"/>
    <property type="evidence" value="ECO:0007669"/>
    <property type="project" value="TreeGrafter"/>
</dbReference>
<dbReference type="PANTHER" id="PTHR11409">
    <property type="entry name" value="ADENOSINE DEAMINASE"/>
    <property type="match status" value="1"/>
</dbReference>
<evidence type="ECO:0000256" key="7">
    <source>
        <dbReference type="ARBA" id="ARBA00022729"/>
    </source>
</evidence>
<evidence type="ECO:0000256" key="6">
    <source>
        <dbReference type="ARBA" id="ARBA00022723"/>
    </source>
</evidence>
<dbReference type="GO" id="GO:0005576">
    <property type="term" value="C:extracellular region"/>
    <property type="evidence" value="ECO:0007669"/>
    <property type="project" value="UniProtKB-SubCell"/>
</dbReference>
<dbReference type="GO" id="GO:0004000">
    <property type="term" value="F:adenosine deaminase activity"/>
    <property type="evidence" value="ECO:0007669"/>
    <property type="project" value="TreeGrafter"/>
</dbReference>
<evidence type="ECO:0000256" key="4">
    <source>
        <dbReference type="ARBA" id="ARBA00012784"/>
    </source>
</evidence>
<dbReference type="FunFam" id="3.20.20.140:FF:000017">
    <property type="entry name" value="Adenosine deaminase 2"/>
    <property type="match status" value="1"/>
</dbReference>
<dbReference type="STRING" id="502779.C1H2H9"/>
<dbReference type="PANTHER" id="PTHR11409:SF39">
    <property type="entry name" value="ADENOSINE DEAMINASE 2"/>
    <property type="match status" value="1"/>
</dbReference>
<dbReference type="InterPro" id="IPR032466">
    <property type="entry name" value="Metal_Hydrolase"/>
</dbReference>
<dbReference type="SUPFAM" id="SSF51556">
    <property type="entry name" value="Metallo-dependent hydrolases"/>
    <property type="match status" value="1"/>
</dbReference>
<comment type="similarity">
    <text evidence="3">Belongs to the metallo-dependent hydrolases superfamily. Adenosine and AMP deaminases family. ADGF subfamily.</text>
</comment>
<dbReference type="Proteomes" id="UP000002059">
    <property type="component" value="Partially assembled WGS sequence"/>
</dbReference>
<keyword evidence="5" id="KW-0964">Secreted</keyword>
<dbReference type="GO" id="GO:0006154">
    <property type="term" value="P:adenosine catabolic process"/>
    <property type="evidence" value="ECO:0007669"/>
    <property type="project" value="TreeGrafter"/>
</dbReference>
<name>C1H2H9_PARBA</name>
<evidence type="ECO:0000313" key="11">
    <source>
        <dbReference type="EMBL" id="EEH33923.2"/>
    </source>
</evidence>
<evidence type="ECO:0000256" key="2">
    <source>
        <dbReference type="ARBA" id="ARBA00004613"/>
    </source>
</evidence>
<dbReference type="RefSeq" id="XP_015699655.1">
    <property type="nucleotide sequence ID" value="XM_015845429.1"/>
</dbReference>
<dbReference type="OMA" id="FQACFGP"/>
<dbReference type="KEGG" id="pbl:PAAG_04972"/>
<comment type="cofactor">
    <cofactor evidence="1">
        <name>Zn(2+)</name>
        <dbReference type="ChEBI" id="CHEBI:29105"/>
    </cofactor>
</comment>
<comment type="subcellular location">
    <subcellularLocation>
        <location evidence="2">Secreted</location>
    </subcellularLocation>
</comment>
<protein>
    <recommendedName>
        <fullName evidence="4">adenosine deaminase</fullName>
        <ecNumber evidence="4">3.5.4.4</ecNumber>
    </recommendedName>
</protein>
<dbReference type="InterPro" id="IPR006330">
    <property type="entry name" value="Ado/ade_deaminase"/>
</dbReference>
<dbReference type="GeneID" id="9096072"/>
<proteinExistence type="inferred from homology"/>
<organism evidence="11 12">
    <name type="scientific">Paracoccidioides lutzii (strain ATCC MYA-826 / Pb01)</name>
    <name type="common">Paracoccidioides brasiliensis</name>
    <dbReference type="NCBI Taxonomy" id="502779"/>
    <lineage>
        <taxon>Eukaryota</taxon>
        <taxon>Fungi</taxon>
        <taxon>Dikarya</taxon>
        <taxon>Ascomycota</taxon>
        <taxon>Pezizomycotina</taxon>
        <taxon>Eurotiomycetes</taxon>
        <taxon>Eurotiomycetidae</taxon>
        <taxon>Onygenales</taxon>
        <taxon>Ajellomycetaceae</taxon>
        <taxon>Paracoccidioides</taxon>
    </lineage>
</organism>
<evidence type="ECO:0000256" key="9">
    <source>
        <dbReference type="ARBA" id="ARBA00047764"/>
    </source>
</evidence>
<feature type="domain" description="Adenosine deaminase" evidence="10">
    <location>
        <begin position="231"/>
        <end position="532"/>
    </location>
</feature>
<dbReference type="AlphaFoldDB" id="C1H2H9"/>
<reference evidence="11 12" key="1">
    <citation type="journal article" date="2011" name="PLoS Genet.">
        <title>Comparative genomic analysis of human fungal pathogens causing paracoccidioidomycosis.</title>
        <authorList>
            <person name="Desjardins C.A."/>
            <person name="Champion M.D."/>
            <person name="Holder J.W."/>
            <person name="Muszewska A."/>
            <person name="Goldberg J."/>
            <person name="Bailao A.M."/>
            <person name="Brigido M.M."/>
            <person name="Ferreira M.E."/>
            <person name="Garcia A.M."/>
            <person name="Grynberg M."/>
            <person name="Gujja S."/>
            <person name="Heiman D.I."/>
            <person name="Henn M.R."/>
            <person name="Kodira C.D."/>
            <person name="Leon-Narvaez H."/>
            <person name="Longo L.V."/>
            <person name="Ma L.J."/>
            <person name="Malavazi I."/>
            <person name="Matsuo A.L."/>
            <person name="Morais F.V."/>
            <person name="Pereira M."/>
            <person name="Rodriguez-Brito S."/>
            <person name="Sakthikumar S."/>
            <person name="Salem-Izacc S.M."/>
            <person name="Sykes S.M."/>
            <person name="Teixeira M.M."/>
            <person name="Vallejo M.C."/>
            <person name="Walter M.E."/>
            <person name="Yandava C."/>
            <person name="Young S."/>
            <person name="Zeng Q."/>
            <person name="Zucker J."/>
            <person name="Felipe M.S."/>
            <person name="Goldman G.H."/>
            <person name="Haas B.J."/>
            <person name="McEwen J.G."/>
            <person name="Nino-Vega G."/>
            <person name="Puccia R."/>
            <person name="San-Blas G."/>
            <person name="Soares C.M."/>
            <person name="Birren B.W."/>
            <person name="Cuomo C.A."/>
        </authorList>
    </citation>
    <scope>NUCLEOTIDE SEQUENCE [LARGE SCALE GENOMIC DNA]</scope>
    <source>
        <strain evidence="12">ATCC MYA-826 / Pb01</strain>
    </source>
</reference>
<evidence type="ECO:0000256" key="8">
    <source>
        <dbReference type="ARBA" id="ARBA00022801"/>
    </source>
</evidence>
<gene>
    <name evidence="11" type="ORF">PAAG_04972</name>
</gene>
<evidence type="ECO:0000256" key="3">
    <source>
        <dbReference type="ARBA" id="ARBA00006083"/>
    </source>
</evidence>
<evidence type="ECO:0000256" key="1">
    <source>
        <dbReference type="ARBA" id="ARBA00001947"/>
    </source>
</evidence>
<accession>C1H2H9</accession>